<evidence type="ECO:0000313" key="9">
    <source>
        <dbReference type="EMBL" id="GMM43826.1"/>
    </source>
</evidence>
<dbReference type="Gene3D" id="1.10.510.10">
    <property type="entry name" value="Transferase(Phosphotransferase) domain 1"/>
    <property type="match status" value="1"/>
</dbReference>
<dbReference type="GO" id="GO:0030447">
    <property type="term" value="P:filamentous growth"/>
    <property type="evidence" value="ECO:0007669"/>
    <property type="project" value="UniProtKB-ARBA"/>
</dbReference>
<protein>
    <submittedName>
        <fullName evidence="9">Protein kinase</fullName>
    </submittedName>
</protein>
<dbReference type="EMBL" id="BTGB01000001">
    <property type="protein sequence ID" value="GMM43826.1"/>
    <property type="molecule type" value="Genomic_DNA"/>
</dbReference>
<gene>
    <name evidence="9" type="ORF">DAPK24_004010</name>
</gene>
<dbReference type="InterPro" id="IPR000719">
    <property type="entry name" value="Prot_kinase_dom"/>
</dbReference>
<keyword evidence="4 6" id="KW-0067">ATP-binding</keyword>
<evidence type="ECO:0000256" key="4">
    <source>
        <dbReference type="ARBA" id="ARBA00022840"/>
    </source>
</evidence>
<keyword evidence="10" id="KW-1185">Reference proteome</keyword>
<evidence type="ECO:0000259" key="8">
    <source>
        <dbReference type="PROSITE" id="PS50011"/>
    </source>
</evidence>
<dbReference type="Pfam" id="PF00069">
    <property type="entry name" value="Pkinase"/>
    <property type="match status" value="1"/>
</dbReference>
<comment type="similarity">
    <text evidence="5">Belongs to the protein kinase superfamily. Ser/Thr protein kinase family. GCN2 subfamily.</text>
</comment>
<keyword evidence="2 6" id="KW-0547">Nucleotide-binding</keyword>
<evidence type="ECO:0000256" key="1">
    <source>
        <dbReference type="ARBA" id="ARBA00022679"/>
    </source>
</evidence>
<dbReference type="GO" id="GO:0005737">
    <property type="term" value="C:cytoplasm"/>
    <property type="evidence" value="ECO:0007669"/>
    <property type="project" value="TreeGrafter"/>
</dbReference>
<dbReference type="InterPro" id="IPR011009">
    <property type="entry name" value="Kinase-like_dom_sf"/>
</dbReference>
<accession>A0AAV5QZJ4</accession>
<dbReference type="SUPFAM" id="SSF56112">
    <property type="entry name" value="Protein kinase-like (PK-like)"/>
    <property type="match status" value="1"/>
</dbReference>
<keyword evidence="1" id="KW-0808">Transferase</keyword>
<dbReference type="PANTHER" id="PTHR11042">
    <property type="entry name" value="EUKARYOTIC TRANSLATION INITIATION FACTOR 2-ALPHA KINASE EIF2-ALPHA KINASE -RELATED"/>
    <property type="match status" value="1"/>
</dbReference>
<dbReference type="InterPro" id="IPR008271">
    <property type="entry name" value="Ser/Thr_kinase_AS"/>
</dbReference>
<feature type="domain" description="Protein kinase" evidence="8">
    <location>
        <begin position="179"/>
        <end position="550"/>
    </location>
</feature>
<comment type="caution">
    <text evidence="9">The sequence shown here is derived from an EMBL/GenBank/DDBJ whole genome shotgun (WGS) entry which is preliminary data.</text>
</comment>
<feature type="binding site" evidence="6">
    <location>
        <position position="211"/>
    </location>
    <ligand>
        <name>ATP</name>
        <dbReference type="ChEBI" id="CHEBI:30616"/>
    </ligand>
</feature>
<feature type="region of interest" description="Disordered" evidence="7">
    <location>
        <begin position="61"/>
        <end position="87"/>
    </location>
</feature>
<evidence type="ECO:0000256" key="5">
    <source>
        <dbReference type="ARBA" id="ARBA00037982"/>
    </source>
</evidence>
<name>A0AAV5QZJ4_PICKL</name>
<dbReference type="PROSITE" id="PS50011">
    <property type="entry name" value="PROTEIN_KINASE_DOM"/>
    <property type="match status" value="1"/>
</dbReference>
<dbReference type="Proteomes" id="UP001378960">
    <property type="component" value="Unassembled WGS sequence"/>
</dbReference>
<dbReference type="GO" id="GO:0005634">
    <property type="term" value="C:nucleus"/>
    <property type="evidence" value="ECO:0007669"/>
    <property type="project" value="TreeGrafter"/>
</dbReference>
<dbReference type="PROSITE" id="PS00107">
    <property type="entry name" value="PROTEIN_KINASE_ATP"/>
    <property type="match status" value="1"/>
</dbReference>
<dbReference type="InterPro" id="IPR050339">
    <property type="entry name" value="CC_SR_Kinase"/>
</dbReference>
<dbReference type="AlphaFoldDB" id="A0AAV5QZJ4"/>
<dbReference type="GO" id="GO:0004672">
    <property type="term" value="F:protein kinase activity"/>
    <property type="evidence" value="ECO:0007669"/>
    <property type="project" value="InterPro"/>
</dbReference>
<reference evidence="9 10" key="1">
    <citation type="journal article" date="2023" name="Elife">
        <title>Identification of key yeast species and microbe-microbe interactions impacting larval growth of Drosophila in the wild.</title>
        <authorList>
            <person name="Mure A."/>
            <person name="Sugiura Y."/>
            <person name="Maeda R."/>
            <person name="Honda K."/>
            <person name="Sakurai N."/>
            <person name="Takahashi Y."/>
            <person name="Watada M."/>
            <person name="Katoh T."/>
            <person name="Gotoh A."/>
            <person name="Gotoh Y."/>
            <person name="Taniguchi I."/>
            <person name="Nakamura K."/>
            <person name="Hayashi T."/>
            <person name="Katayama T."/>
            <person name="Uemura T."/>
            <person name="Hattori Y."/>
        </authorList>
    </citation>
    <scope>NUCLEOTIDE SEQUENCE [LARGE SCALE GENOMIC DNA]</scope>
    <source>
        <strain evidence="9 10">PK-24</strain>
    </source>
</reference>
<dbReference type="InterPro" id="IPR017441">
    <property type="entry name" value="Protein_kinase_ATP_BS"/>
</dbReference>
<dbReference type="GO" id="GO:0005524">
    <property type="term" value="F:ATP binding"/>
    <property type="evidence" value="ECO:0007669"/>
    <property type="project" value="UniProtKB-UniRule"/>
</dbReference>
<evidence type="ECO:0000313" key="10">
    <source>
        <dbReference type="Proteomes" id="UP001378960"/>
    </source>
</evidence>
<proteinExistence type="inferred from homology"/>
<evidence type="ECO:0000256" key="6">
    <source>
        <dbReference type="PROSITE-ProRule" id="PRU10141"/>
    </source>
</evidence>
<feature type="compositionally biased region" description="Acidic residues" evidence="7">
    <location>
        <begin position="77"/>
        <end position="86"/>
    </location>
</feature>
<dbReference type="Gene3D" id="3.30.200.20">
    <property type="entry name" value="Phosphorylase Kinase, domain 1"/>
    <property type="match status" value="1"/>
</dbReference>
<organism evidence="9 10">
    <name type="scientific">Pichia kluyveri</name>
    <name type="common">Yeast</name>
    <dbReference type="NCBI Taxonomy" id="36015"/>
    <lineage>
        <taxon>Eukaryota</taxon>
        <taxon>Fungi</taxon>
        <taxon>Dikarya</taxon>
        <taxon>Ascomycota</taxon>
        <taxon>Saccharomycotina</taxon>
        <taxon>Pichiomycetes</taxon>
        <taxon>Pichiales</taxon>
        <taxon>Pichiaceae</taxon>
        <taxon>Pichia</taxon>
    </lineage>
</organism>
<dbReference type="SMART" id="SM00220">
    <property type="entry name" value="S_TKc"/>
    <property type="match status" value="1"/>
</dbReference>
<dbReference type="PROSITE" id="PS00108">
    <property type="entry name" value="PROTEIN_KINASE_ST"/>
    <property type="match status" value="1"/>
</dbReference>
<evidence type="ECO:0000256" key="2">
    <source>
        <dbReference type="ARBA" id="ARBA00022741"/>
    </source>
</evidence>
<keyword evidence="3 9" id="KW-0418">Kinase</keyword>
<sequence length="579" mass="67694">MSLVRYNSNISDISNNELSIDHNQNINNNNGSMIVYKNRNSEQMVLYDPFKREFQIVNSIPNNEEDDYDGNNINNDIENDDDDDDESNIRHKFRCHVCGAYNEPDEVNKDKKPLTIIPEFNDETFISREYFHLLKDYQNNKTNGKFLTIGNDNNDNDNDEIYQSIPEKLINQGYFNKFFKILNKLGTGSFGSVYKVEHQLLSLNLGIFALKKIPIGNDFKNLKKILNEVKFLYDISYNFSNNQNNKSIDNNNVVKYNHVWIEIDQISKFSPKIPVVFLLFEYCDGGTLEEFVENLINPKFSINDEKLWRRLKKGINYRKSRYLNNFEIFKIFNDITQGLNYLHNLKILHRDLKPSNCLFKTKFNENYNNNPIINLNDLNKIPTMVVSDFGESIMVNTIEETNGISNNNNNNNSPFFNINLETTGNTGTLEFCAPEIIKQRKNRKKYSNENNLPLDKYGGFSYSSDIYSLGMILYYLCFSKLPFNDDDISNQILNNELFSNLLNIRSLSENFENPDILLIDWIELIKLLVSNNPNDRPDTFKILQILNEIYEKLDTNNIENDIKNEVDEEEEIEGTHHLQ</sequence>
<evidence type="ECO:0000256" key="3">
    <source>
        <dbReference type="ARBA" id="ARBA00022777"/>
    </source>
</evidence>
<evidence type="ECO:0000256" key="7">
    <source>
        <dbReference type="SAM" id="MobiDB-lite"/>
    </source>
</evidence>
<dbReference type="PANTHER" id="PTHR11042:SF138">
    <property type="entry name" value="SERINE_THREONINE-PROTEIN KINASE IKS1-RELATED"/>
    <property type="match status" value="1"/>
</dbReference>